<evidence type="ECO:0000256" key="6">
    <source>
        <dbReference type="ARBA" id="ARBA00022989"/>
    </source>
</evidence>
<dbReference type="InterPro" id="IPR017452">
    <property type="entry name" value="GPCR_Rhodpsn_7TM"/>
</dbReference>
<keyword evidence="8 13" id="KW-0472">Membrane</keyword>
<reference evidence="15" key="1">
    <citation type="submission" date="2025-08" db="UniProtKB">
        <authorList>
            <consortium name="Ensembl"/>
        </authorList>
    </citation>
    <scope>IDENTIFICATION</scope>
</reference>
<dbReference type="Gene3D" id="1.20.1070.10">
    <property type="entry name" value="Rhodopsin 7-helix transmembrane proteins"/>
    <property type="match status" value="1"/>
</dbReference>
<dbReference type="InterPro" id="IPR050402">
    <property type="entry name" value="OR51/52/56-like"/>
</dbReference>
<evidence type="ECO:0000259" key="14">
    <source>
        <dbReference type="PROSITE" id="PS50262"/>
    </source>
</evidence>
<feature type="domain" description="G-protein coupled receptors family 1 profile" evidence="14">
    <location>
        <begin position="41"/>
        <end position="291"/>
    </location>
</feature>
<keyword evidence="11" id="KW-0325">Glycoprotein</keyword>
<keyword evidence="5" id="KW-0552">Olfaction</keyword>
<dbReference type="PANTHER" id="PTHR26450">
    <property type="entry name" value="OLFACTORY RECEPTOR 56B1-RELATED"/>
    <property type="match status" value="1"/>
</dbReference>
<keyword evidence="10" id="KW-0675">Receptor</keyword>
<dbReference type="Proteomes" id="UP000694523">
    <property type="component" value="Unplaced"/>
</dbReference>
<evidence type="ECO:0000313" key="15">
    <source>
        <dbReference type="Ensembl" id="ENSNMLP00000030425.1"/>
    </source>
</evidence>
<dbReference type="PRINTS" id="PR00237">
    <property type="entry name" value="GPCRRHODOPSN"/>
</dbReference>
<name>A0A8C6U4L7_9GOBI</name>
<evidence type="ECO:0000256" key="8">
    <source>
        <dbReference type="ARBA" id="ARBA00023136"/>
    </source>
</evidence>
<feature type="transmembrane region" description="Helical" evidence="13">
    <location>
        <begin position="244"/>
        <end position="265"/>
    </location>
</feature>
<feature type="transmembrane region" description="Helical" evidence="13">
    <location>
        <begin position="197"/>
        <end position="224"/>
    </location>
</feature>
<dbReference type="FunFam" id="1.20.1070.10:FF:000024">
    <property type="entry name" value="Olfactory receptor"/>
    <property type="match status" value="1"/>
</dbReference>
<keyword evidence="3" id="KW-0716">Sensory transduction</keyword>
<dbReference type="InterPro" id="IPR000725">
    <property type="entry name" value="Olfact_rcpt"/>
</dbReference>
<evidence type="ECO:0000313" key="16">
    <source>
        <dbReference type="Proteomes" id="UP000694523"/>
    </source>
</evidence>
<dbReference type="Pfam" id="PF13853">
    <property type="entry name" value="7tm_4"/>
    <property type="match status" value="1"/>
</dbReference>
<comment type="subcellular location">
    <subcellularLocation>
        <location evidence="1">Cell membrane</location>
        <topology evidence="1">Multi-pass membrane protein</topology>
    </subcellularLocation>
</comment>
<dbReference type="GO" id="GO:0005886">
    <property type="term" value="C:plasma membrane"/>
    <property type="evidence" value="ECO:0007669"/>
    <property type="project" value="UniProtKB-SubCell"/>
</dbReference>
<feature type="transmembrane region" description="Helical" evidence="13">
    <location>
        <begin position="132"/>
        <end position="157"/>
    </location>
</feature>
<dbReference type="GO" id="GO:0004984">
    <property type="term" value="F:olfactory receptor activity"/>
    <property type="evidence" value="ECO:0007669"/>
    <property type="project" value="InterPro"/>
</dbReference>
<keyword evidence="7" id="KW-0297">G-protein coupled receptor</keyword>
<evidence type="ECO:0000256" key="9">
    <source>
        <dbReference type="ARBA" id="ARBA00023157"/>
    </source>
</evidence>
<evidence type="ECO:0000256" key="10">
    <source>
        <dbReference type="ARBA" id="ARBA00023170"/>
    </source>
</evidence>
<dbReference type="SUPFAM" id="SSF81321">
    <property type="entry name" value="Family A G protein-coupled receptor-like"/>
    <property type="match status" value="1"/>
</dbReference>
<evidence type="ECO:0000256" key="3">
    <source>
        <dbReference type="ARBA" id="ARBA00022606"/>
    </source>
</evidence>
<dbReference type="PRINTS" id="PR00245">
    <property type="entry name" value="OLFACTORYR"/>
</dbReference>
<dbReference type="GO" id="GO:0004930">
    <property type="term" value="F:G protein-coupled receptor activity"/>
    <property type="evidence" value="ECO:0007669"/>
    <property type="project" value="UniProtKB-KW"/>
</dbReference>
<keyword evidence="4 13" id="KW-0812">Transmembrane</keyword>
<evidence type="ECO:0000256" key="11">
    <source>
        <dbReference type="ARBA" id="ARBA00023180"/>
    </source>
</evidence>
<keyword evidence="6 13" id="KW-1133">Transmembrane helix</keyword>
<evidence type="ECO:0000256" key="5">
    <source>
        <dbReference type="ARBA" id="ARBA00022725"/>
    </source>
</evidence>
<evidence type="ECO:0000256" key="12">
    <source>
        <dbReference type="ARBA" id="ARBA00023224"/>
    </source>
</evidence>
<evidence type="ECO:0000256" key="7">
    <source>
        <dbReference type="ARBA" id="ARBA00023040"/>
    </source>
</evidence>
<organism evidence="15 16">
    <name type="scientific">Neogobius melanostomus</name>
    <name type="common">round goby</name>
    <dbReference type="NCBI Taxonomy" id="47308"/>
    <lineage>
        <taxon>Eukaryota</taxon>
        <taxon>Metazoa</taxon>
        <taxon>Chordata</taxon>
        <taxon>Craniata</taxon>
        <taxon>Vertebrata</taxon>
        <taxon>Euteleostomi</taxon>
        <taxon>Actinopterygii</taxon>
        <taxon>Neopterygii</taxon>
        <taxon>Teleostei</taxon>
        <taxon>Neoteleostei</taxon>
        <taxon>Acanthomorphata</taxon>
        <taxon>Gobiaria</taxon>
        <taxon>Gobiiformes</taxon>
        <taxon>Gobioidei</taxon>
        <taxon>Gobiidae</taxon>
        <taxon>Benthophilinae</taxon>
        <taxon>Neogobiini</taxon>
        <taxon>Neogobius</taxon>
    </lineage>
</organism>
<evidence type="ECO:0000256" key="1">
    <source>
        <dbReference type="ARBA" id="ARBA00004651"/>
    </source>
</evidence>
<keyword evidence="16" id="KW-1185">Reference proteome</keyword>
<dbReference type="Ensembl" id="ENSNMLT00000033933.1">
    <property type="protein sequence ID" value="ENSNMLP00000030425.1"/>
    <property type="gene ID" value="ENSNMLG00000019194.1"/>
</dbReference>
<evidence type="ECO:0000256" key="13">
    <source>
        <dbReference type="SAM" id="Phobius"/>
    </source>
</evidence>
<evidence type="ECO:0000256" key="4">
    <source>
        <dbReference type="ARBA" id="ARBA00022692"/>
    </source>
</evidence>
<feature type="transmembrane region" description="Helical" evidence="13">
    <location>
        <begin position="271"/>
        <end position="293"/>
    </location>
</feature>
<keyword evidence="9" id="KW-1015">Disulfide bond</keyword>
<evidence type="ECO:0000256" key="2">
    <source>
        <dbReference type="ARBA" id="ARBA00022475"/>
    </source>
</evidence>
<keyword evidence="12" id="KW-0807">Transducer</keyword>
<sequence length="324" mass="37138">MSSYWTVIYHFFLTGFPGLSTQYYGPVSLLLLIVFLAIAIDNIFILVLVYRERSLHKPTYLIFCHLALSDLAFGTVTLPKIISKYWFDDSVVEYNTCFVQMFFVHFLSATHSCILMVMALDRFIAICSPLRYSAFTNNVASSLCGVSWCLAASWMVYVLMNAYGLSYCNSNVIVHCYCDNHSIIRLACENIRLITTIAFVGAMLFLLVPLAFIIFSYFAIFFVVMRISNLEGRRRTVSTCTPQLLITLLYYTPRCFVYLCNFLGFSFSLPIRVIVVMLYSLLPATINPLIYCFKTKDIKECLSKRIKMTKIMLVLANAELHDVY</sequence>
<dbReference type="PROSITE" id="PS50262">
    <property type="entry name" value="G_PROTEIN_RECEP_F1_2"/>
    <property type="match status" value="1"/>
</dbReference>
<dbReference type="PANTHER" id="PTHR26450:SF417">
    <property type="entry name" value="ODORANT RECEPTOR-RELATED"/>
    <property type="match status" value="1"/>
</dbReference>
<dbReference type="AlphaFoldDB" id="A0A8C6U4L7"/>
<protein>
    <recommendedName>
        <fullName evidence="14">G-protein coupled receptors family 1 profile domain-containing protein</fullName>
    </recommendedName>
</protein>
<proteinExistence type="predicted"/>
<feature type="transmembrane region" description="Helical" evidence="13">
    <location>
        <begin position="60"/>
        <end position="82"/>
    </location>
</feature>
<dbReference type="InterPro" id="IPR000276">
    <property type="entry name" value="GPCR_Rhodpsn"/>
</dbReference>
<feature type="transmembrane region" description="Helical" evidence="13">
    <location>
        <begin position="23"/>
        <end position="48"/>
    </location>
</feature>
<feature type="transmembrane region" description="Helical" evidence="13">
    <location>
        <begin position="102"/>
        <end position="120"/>
    </location>
</feature>
<keyword evidence="2" id="KW-1003">Cell membrane</keyword>
<reference evidence="15" key="2">
    <citation type="submission" date="2025-09" db="UniProtKB">
        <authorList>
            <consortium name="Ensembl"/>
        </authorList>
    </citation>
    <scope>IDENTIFICATION</scope>
</reference>
<accession>A0A8C6U4L7</accession>